<keyword evidence="2" id="KW-0472">Membrane</keyword>
<keyword evidence="2" id="KW-1133">Transmembrane helix</keyword>
<name>A0ABQ1P3D9_9BACI</name>
<dbReference type="Proteomes" id="UP000619534">
    <property type="component" value="Unassembled WGS sequence"/>
</dbReference>
<evidence type="ECO:0000256" key="1">
    <source>
        <dbReference type="SAM" id="MobiDB-lite"/>
    </source>
</evidence>
<dbReference type="EMBL" id="BMCJ01000003">
    <property type="protein sequence ID" value="GGC90191.1"/>
    <property type="molecule type" value="Genomic_DNA"/>
</dbReference>
<reference evidence="4" key="1">
    <citation type="journal article" date="2019" name="Int. J. Syst. Evol. Microbiol.">
        <title>The Global Catalogue of Microorganisms (GCM) 10K type strain sequencing project: providing services to taxonomists for standard genome sequencing and annotation.</title>
        <authorList>
            <consortium name="The Broad Institute Genomics Platform"/>
            <consortium name="The Broad Institute Genome Sequencing Center for Infectious Disease"/>
            <person name="Wu L."/>
            <person name="Ma J."/>
        </authorList>
    </citation>
    <scope>NUCLEOTIDE SEQUENCE [LARGE SCALE GENOMIC DNA]</scope>
    <source>
        <strain evidence="4">CCM 7282</strain>
    </source>
</reference>
<feature type="transmembrane region" description="Helical" evidence="2">
    <location>
        <begin position="6"/>
        <end position="27"/>
    </location>
</feature>
<evidence type="ECO:0000313" key="4">
    <source>
        <dbReference type="Proteomes" id="UP000619534"/>
    </source>
</evidence>
<evidence type="ECO:0000313" key="3">
    <source>
        <dbReference type="EMBL" id="GGC90191.1"/>
    </source>
</evidence>
<dbReference type="InterPro" id="IPR046118">
    <property type="entry name" value="DUF6115"/>
</dbReference>
<dbReference type="Pfam" id="PF19610">
    <property type="entry name" value="DUF6115"/>
    <property type="match status" value="1"/>
</dbReference>
<accession>A0ABQ1P3D9</accession>
<dbReference type="RefSeq" id="WP_062445861.1">
    <property type="nucleotide sequence ID" value="NZ_BMCJ01000003.1"/>
</dbReference>
<keyword evidence="2" id="KW-0812">Transmembrane</keyword>
<sequence>MTTFLLVVSFLLHGIMLLVIFILFARVKKAEELEMRQKQVAGEIEEMFTAYLLEIKEENEQLKRWLNESPKKYRNTEIKQPKSHEYRKTAKEETHSDLNKEYSDPVYNPPIPGNNDIEYQPSLSTRVVAMRNEGYTIEDIARKMDCGKTEIELILKFQPQKM</sequence>
<feature type="region of interest" description="Disordered" evidence="1">
    <location>
        <begin position="76"/>
        <end position="118"/>
    </location>
</feature>
<evidence type="ECO:0000256" key="2">
    <source>
        <dbReference type="SAM" id="Phobius"/>
    </source>
</evidence>
<keyword evidence="4" id="KW-1185">Reference proteome</keyword>
<gene>
    <name evidence="3" type="primary">swrB</name>
    <name evidence="3" type="ORF">GCM10007216_21210</name>
</gene>
<feature type="compositionally biased region" description="Basic and acidic residues" evidence="1">
    <location>
        <begin position="76"/>
        <end position="103"/>
    </location>
</feature>
<proteinExistence type="predicted"/>
<protein>
    <submittedName>
        <fullName evidence="3">Swarming motility protein SwrB</fullName>
    </submittedName>
</protein>
<comment type="caution">
    <text evidence="3">The sequence shown here is derived from an EMBL/GenBank/DDBJ whole genome shotgun (WGS) entry which is preliminary data.</text>
</comment>
<organism evidence="3 4">
    <name type="scientific">Thalassobacillus devorans</name>
    <dbReference type="NCBI Taxonomy" id="279813"/>
    <lineage>
        <taxon>Bacteria</taxon>
        <taxon>Bacillati</taxon>
        <taxon>Bacillota</taxon>
        <taxon>Bacilli</taxon>
        <taxon>Bacillales</taxon>
        <taxon>Bacillaceae</taxon>
        <taxon>Thalassobacillus</taxon>
    </lineage>
</organism>